<dbReference type="Gene3D" id="2.70.50.80">
    <property type="match status" value="1"/>
</dbReference>
<feature type="compositionally biased region" description="Polar residues" evidence="6">
    <location>
        <begin position="82"/>
        <end position="97"/>
    </location>
</feature>
<evidence type="ECO:0000256" key="1">
    <source>
        <dbReference type="ARBA" id="ARBA00004123"/>
    </source>
</evidence>
<dbReference type="InterPro" id="IPR050937">
    <property type="entry name" value="TEC1_TEAD_TF"/>
</dbReference>
<comment type="subcellular location">
    <subcellularLocation>
        <location evidence="1">Nucleus</location>
    </subcellularLocation>
</comment>
<dbReference type="PANTHER" id="PTHR11834:SF0">
    <property type="entry name" value="PROTEIN SCALLOPED"/>
    <property type="match status" value="1"/>
</dbReference>
<name>A0A9P6JCP4_MORAP</name>
<reference evidence="8" key="1">
    <citation type="journal article" date="2020" name="Fungal Divers.">
        <title>Resolving the Mortierellaceae phylogeny through synthesis of multi-gene phylogenetics and phylogenomics.</title>
        <authorList>
            <person name="Vandepol N."/>
            <person name="Liber J."/>
            <person name="Desiro A."/>
            <person name="Na H."/>
            <person name="Kennedy M."/>
            <person name="Barry K."/>
            <person name="Grigoriev I.V."/>
            <person name="Miller A.N."/>
            <person name="O'Donnell K."/>
            <person name="Stajich J.E."/>
            <person name="Bonito G."/>
        </authorList>
    </citation>
    <scope>NUCLEOTIDE SEQUENCE</scope>
    <source>
        <strain evidence="8">CK1249</strain>
    </source>
</reference>
<feature type="region of interest" description="Disordered" evidence="6">
    <location>
        <begin position="1"/>
        <end position="21"/>
    </location>
</feature>
<dbReference type="Gene3D" id="6.10.20.40">
    <property type="entry name" value="TEA/ATTS domain"/>
    <property type="match status" value="1"/>
</dbReference>
<dbReference type="EMBL" id="JAAAHY010000094">
    <property type="protein sequence ID" value="KAF9967200.1"/>
    <property type="molecule type" value="Genomic_DNA"/>
</dbReference>
<sequence>MLSKRRSLKEKAPKGDREEVWPPDVEKAFMKVRDRKQVSSHIQVLKNTRKHEPAFMRLLMDSADGDEDVAPESLNMVYYAESQSPTASPLQGNSSDQVFPGERPQQAPDDHLFSPTDSQGYDHAIGGHSNKNSSFSESMAHRPNSPYYAQSSLNHEQQHYVHHQQPSRGADSSMADIPGDHSLYYDQPTSRSASTQSLYQQTATTPDSAVSLSSEPRHEDHTFSQYARGSAVPQPVHALRSMYPLWPTIFGLYTKSLPQGTQPNDSDYMDRTRDQEVERLGHPGSTTSAVRIHELVQAKDLSRHAFGAVNIHQLPAEKFPHLYDLYQKASCAFLFFKINMDLDLEQEGSFENTCRFESSERRTVRCSTLIYSFGSSVLESTEIKQAAVVDGKYTHSFEFVNQFFNAFLGGIRTLGTAEEVEVALGNLSMVQVYEDMDPRSENSPPLLVMAYDFEQGRGQVAPYVISDSSDISDAIVC</sequence>
<dbReference type="AlphaFoldDB" id="A0A9P6JCP4"/>
<protein>
    <recommendedName>
        <fullName evidence="7">YAP binding domain-containing protein</fullName>
    </recommendedName>
</protein>
<keyword evidence="9" id="KW-1185">Reference proteome</keyword>
<feature type="region of interest" description="Disordered" evidence="6">
    <location>
        <begin position="82"/>
        <end position="228"/>
    </location>
</feature>
<feature type="compositionally biased region" description="Polar residues" evidence="6">
    <location>
        <begin position="187"/>
        <end position="214"/>
    </location>
</feature>
<feature type="compositionally biased region" description="Basic and acidic residues" evidence="6">
    <location>
        <begin position="9"/>
        <end position="21"/>
    </location>
</feature>
<keyword evidence="4" id="KW-0804">Transcription</keyword>
<evidence type="ECO:0000256" key="2">
    <source>
        <dbReference type="ARBA" id="ARBA00023015"/>
    </source>
</evidence>
<evidence type="ECO:0000256" key="3">
    <source>
        <dbReference type="ARBA" id="ARBA00023125"/>
    </source>
</evidence>
<dbReference type="Proteomes" id="UP000738359">
    <property type="component" value="Unassembled WGS sequence"/>
</dbReference>
<keyword evidence="2" id="KW-0805">Transcription regulation</keyword>
<dbReference type="InterPro" id="IPR038096">
    <property type="entry name" value="TEA/ATTS_sf"/>
</dbReference>
<dbReference type="OrthoDB" id="10006572at2759"/>
<keyword evidence="3" id="KW-0238">DNA-binding</keyword>
<accession>A0A9P6JCP4</accession>
<proteinExistence type="predicted"/>
<gene>
    <name evidence="8" type="ORF">BGZ70_010417</name>
</gene>
<dbReference type="GO" id="GO:0005667">
    <property type="term" value="C:transcription regulator complex"/>
    <property type="evidence" value="ECO:0007669"/>
    <property type="project" value="TreeGrafter"/>
</dbReference>
<evidence type="ECO:0000313" key="9">
    <source>
        <dbReference type="Proteomes" id="UP000738359"/>
    </source>
</evidence>
<dbReference type="PANTHER" id="PTHR11834">
    <property type="entry name" value="TRANSCRIPTIONAL ENHANCER FACTOR TEF RELATED"/>
    <property type="match status" value="1"/>
</dbReference>
<dbReference type="GO" id="GO:0005634">
    <property type="term" value="C:nucleus"/>
    <property type="evidence" value="ECO:0007669"/>
    <property type="project" value="UniProtKB-SubCell"/>
</dbReference>
<organism evidence="8 9">
    <name type="scientific">Mortierella alpina</name>
    <name type="common">Oleaginous fungus</name>
    <name type="synonym">Mortierella renispora</name>
    <dbReference type="NCBI Taxonomy" id="64518"/>
    <lineage>
        <taxon>Eukaryota</taxon>
        <taxon>Fungi</taxon>
        <taxon>Fungi incertae sedis</taxon>
        <taxon>Mucoromycota</taxon>
        <taxon>Mortierellomycotina</taxon>
        <taxon>Mortierellomycetes</taxon>
        <taxon>Mortierellales</taxon>
        <taxon>Mortierellaceae</taxon>
        <taxon>Mortierella</taxon>
    </lineage>
</organism>
<feature type="domain" description="YAP binding" evidence="7">
    <location>
        <begin position="291"/>
        <end position="455"/>
    </location>
</feature>
<dbReference type="GO" id="GO:0000981">
    <property type="term" value="F:DNA-binding transcription factor activity, RNA polymerase II-specific"/>
    <property type="evidence" value="ECO:0007669"/>
    <property type="project" value="TreeGrafter"/>
</dbReference>
<dbReference type="InterPro" id="IPR041086">
    <property type="entry name" value="YBD"/>
</dbReference>
<dbReference type="GO" id="GO:0000978">
    <property type="term" value="F:RNA polymerase II cis-regulatory region sequence-specific DNA binding"/>
    <property type="evidence" value="ECO:0007669"/>
    <property type="project" value="TreeGrafter"/>
</dbReference>
<keyword evidence="5" id="KW-0539">Nucleus</keyword>
<comment type="caution">
    <text evidence="8">The sequence shown here is derived from an EMBL/GenBank/DDBJ whole genome shotgun (WGS) entry which is preliminary data.</text>
</comment>
<evidence type="ECO:0000256" key="5">
    <source>
        <dbReference type="ARBA" id="ARBA00023242"/>
    </source>
</evidence>
<evidence type="ECO:0000256" key="4">
    <source>
        <dbReference type="ARBA" id="ARBA00023163"/>
    </source>
</evidence>
<evidence type="ECO:0000259" key="7">
    <source>
        <dbReference type="Pfam" id="PF17725"/>
    </source>
</evidence>
<evidence type="ECO:0000256" key="6">
    <source>
        <dbReference type="SAM" id="MobiDB-lite"/>
    </source>
</evidence>
<evidence type="ECO:0000313" key="8">
    <source>
        <dbReference type="EMBL" id="KAF9967200.1"/>
    </source>
</evidence>
<dbReference type="Pfam" id="PF17725">
    <property type="entry name" value="YBD"/>
    <property type="match status" value="1"/>
</dbReference>